<gene>
    <name evidence="1" type="ORF">NRP21_21205</name>
</gene>
<dbReference type="PANTHER" id="PTHR42815:SF2">
    <property type="entry name" value="FAD-BINDING, PUTATIVE (AFU_ORTHOLOGUE AFUA_6G07600)-RELATED"/>
    <property type="match status" value="1"/>
</dbReference>
<sequence>MALQQAAGAREHLEAIGRHIIRDHMPEQHRLFFAGLPFVVIGVVDPAGQPWATLRAGRVGFMSAPDPRHLRIELPRDAADPADAGMEDGDAVGLLGIDLATRRRNRLNGTLRRDWSGGFTVVVGQSFGNCPQYIQQREARFLRDPLSASADPPLVTVGLDERARRIIGHADTFYVATSADLADGQRQIDVSHRGGRPGFVRIGDDGALTIPDFAGNRFFNTLGNLLVNARAGLVFVEDKTGSLLQMTGKAEVLADTSGITAFPGAQRIWRFKPQQVVFRAAGLPLALSPLPDGWSPQTLRTGSWT</sequence>
<dbReference type="PANTHER" id="PTHR42815">
    <property type="entry name" value="FAD-BINDING, PUTATIVE (AFU_ORTHOLOGUE AFUA_6G07600)-RELATED"/>
    <property type="match status" value="1"/>
</dbReference>
<organism evidence="1 2">
    <name type="scientific">Roseomonas populi</name>
    <dbReference type="NCBI Taxonomy" id="3121582"/>
    <lineage>
        <taxon>Bacteria</taxon>
        <taxon>Pseudomonadati</taxon>
        <taxon>Pseudomonadota</taxon>
        <taxon>Alphaproteobacteria</taxon>
        <taxon>Acetobacterales</taxon>
        <taxon>Roseomonadaceae</taxon>
        <taxon>Roseomonas</taxon>
    </lineage>
</organism>
<comment type="caution">
    <text evidence="1">The sequence shown here is derived from an EMBL/GenBank/DDBJ whole genome shotgun (WGS) entry which is preliminary data.</text>
</comment>
<protein>
    <submittedName>
        <fullName evidence="1">Pyridoxamine 5'-phosphate oxidase family protein</fullName>
    </submittedName>
</protein>
<dbReference type="Gene3D" id="2.30.110.10">
    <property type="entry name" value="Electron Transport, Fmn-binding Protein, Chain A"/>
    <property type="match status" value="1"/>
</dbReference>
<dbReference type="Proteomes" id="UP001524642">
    <property type="component" value="Unassembled WGS sequence"/>
</dbReference>
<proteinExistence type="predicted"/>
<accession>A0ABT1XA42</accession>
<evidence type="ECO:0000313" key="2">
    <source>
        <dbReference type="Proteomes" id="UP001524642"/>
    </source>
</evidence>
<dbReference type="SUPFAM" id="SSF50475">
    <property type="entry name" value="FMN-binding split barrel"/>
    <property type="match status" value="1"/>
</dbReference>
<dbReference type="EMBL" id="JANJOU010000022">
    <property type="protein sequence ID" value="MCR0984579.1"/>
    <property type="molecule type" value="Genomic_DNA"/>
</dbReference>
<reference evidence="1 2" key="1">
    <citation type="submission" date="2022-06" db="EMBL/GenBank/DDBJ databases">
        <title>Roseomonas CN29.</title>
        <authorList>
            <person name="Cheng Y."/>
            <person name="He X."/>
        </authorList>
    </citation>
    <scope>NUCLEOTIDE SEQUENCE [LARGE SCALE GENOMIC DNA]</scope>
    <source>
        <strain evidence="1 2">CN29</strain>
    </source>
</reference>
<name>A0ABT1XA42_9PROT</name>
<keyword evidence="2" id="KW-1185">Reference proteome</keyword>
<dbReference type="InterPro" id="IPR012349">
    <property type="entry name" value="Split_barrel_FMN-bd"/>
</dbReference>
<dbReference type="RefSeq" id="WP_257718230.1">
    <property type="nucleotide sequence ID" value="NZ_JANJOU010000022.1"/>
</dbReference>
<evidence type="ECO:0000313" key="1">
    <source>
        <dbReference type="EMBL" id="MCR0984579.1"/>
    </source>
</evidence>